<dbReference type="PROSITE" id="PS51677">
    <property type="entry name" value="NODB"/>
    <property type="match status" value="1"/>
</dbReference>
<keyword evidence="4" id="KW-1185">Reference proteome</keyword>
<dbReference type="GO" id="GO:0016020">
    <property type="term" value="C:membrane"/>
    <property type="evidence" value="ECO:0007669"/>
    <property type="project" value="TreeGrafter"/>
</dbReference>
<reference evidence="4" key="1">
    <citation type="submission" date="2016-10" db="EMBL/GenBank/DDBJ databases">
        <authorList>
            <person name="Varghese N."/>
            <person name="Submissions S."/>
        </authorList>
    </citation>
    <scope>NUCLEOTIDE SEQUENCE [LARGE SCALE GENOMIC DNA]</scope>
    <source>
        <strain evidence="4">SP</strain>
    </source>
</reference>
<dbReference type="EMBL" id="FNPI01000001">
    <property type="protein sequence ID" value="SDY09605.1"/>
    <property type="molecule type" value="Genomic_DNA"/>
</dbReference>
<dbReference type="STRING" id="1503961.SAMN05421736_101356"/>
<dbReference type="Proteomes" id="UP000198935">
    <property type="component" value="Unassembled WGS sequence"/>
</dbReference>
<feature type="chain" id="PRO_5039405106" evidence="1">
    <location>
        <begin position="25"/>
        <end position="268"/>
    </location>
</feature>
<feature type="signal peptide" evidence="1">
    <location>
        <begin position="1"/>
        <end position="24"/>
    </location>
</feature>
<evidence type="ECO:0000259" key="2">
    <source>
        <dbReference type="PROSITE" id="PS51677"/>
    </source>
</evidence>
<evidence type="ECO:0000313" key="4">
    <source>
        <dbReference type="Proteomes" id="UP000198935"/>
    </source>
</evidence>
<proteinExistence type="predicted"/>
<accession>A0A1H3H301</accession>
<gene>
    <name evidence="3" type="ORF">SAMN05421736_101356</name>
</gene>
<dbReference type="Pfam" id="PF01522">
    <property type="entry name" value="Polysacc_deac_1"/>
    <property type="match status" value="1"/>
</dbReference>
<feature type="domain" description="NodB homology" evidence="2">
    <location>
        <begin position="68"/>
        <end position="249"/>
    </location>
</feature>
<dbReference type="InterPro" id="IPR014235">
    <property type="entry name" value="Spore_PdaA"/>
</dbReference>
<dbReference type="InterPro" id="IPR011330">
    <property type="entry name" value="Glyco_hydro/deAcase_b/a-brl"/>
</dbReference>
<evidence type="ECO:0000256" key="1">
    <source>
        <dbReference type="SAM" id="SignalP"/>
    </source>
</evidence>
<dbReference type="GO" id="GO:0005975">
    <property type="term" value="P:carbohydrate metabolic process"/>
    <property type="evidence" value="ECO:0007669"/>
    <property type="project" value="InterPro"/>
</dbReference>
<name>A0A1H3H301_9BACI</name>
<dbReference type="PANTHER" id="PTHR10587">
    <property type="entry name" value="GLYCOSYL TRANSFERASE-RELATED"/>
    <property type="match status" value="1"/>
</dbReference>
<evidence type="ECO:0000313" key="3">
    <source>
        <dbReference type="EMBL" id="SDY09605.1"/>
    </source>
</evidence>
<dbReference type="InterPro" id="IPR050248">
    <property type="entry name" value="Polysacc_deacetylase_ArnD"/>
</dbReference>
<sequence length="268" mass="30480">MKKSWLLLAALFVTLFAVSSSVIGAESNVEYHWSFKPSKNHEPASTEPLYAQLLQKYNGIYRGDITKKEVFLTFDNGYENGYTEKILDALKEKQVPATFFVTGHYLQSAPELIKRMVNEGHNVGNHSFHHPSLPAVDDERLKRELVSLEELYEEITGRKDMRFLRPPRGTFSERTLARSAELGYINVFWSLAYKDWETANQKGWKHAYNAVMKRIHPGAIVLLHSVSSDNAEALPKIIDDLRADGYTFKSLDELLIENGLLPQGYGEG</sequence>
<protein>
    <submittedName>
        <fullName evidence="3">Peptidoglycan-N-acetylmuramic acid deacetylase</fullName>
    </submittedName>
</protein>
<dbReference type="InterPro" id="IPR002509">
    <property type="entry name" value="NODB_dom"/>
</dbReference>
<dbReference type="OrthoDB" id="9812065at2"/>
<keyword evidence="1" id="KW-0732">Signal</keyword>
<dbReference type="AlphaFoldDB" id="A0A1H3H301"/>
<dbReference type="GO" id="GO:0016810">
    <property type="term" value="F:hydrolase activity, acting on carbon-nitrogen (but not peptide) bonds"/>
    <property type="evidence" value="ECO:0007669"/>
    <property type="project" value="InterPro"/>
</dbReference>
<organism evidence="3 4">
    <name type="scientific">Evansella caseinilytica</name>
    <dbReference type="NCBI Taxonomy" id="1503961"/>
    <lineage>
        <taxon>Bacteria</taxon>
        <taxon>Bacillati</taxon>
        <taxon>Bacillota</taxon>
        <taxon>Bacilli</taxon>
        <taxon>Bacillales</taxon>
        <taxon>Bacillaceae</taxon>
        <taxon>Evansella</taxon>
    </lineage>
</organism>
<dbReference type="PANTHER" id="PTHR10587:SF78">
    <property type="entry name" value="PEPTIDOGLYCAN-N-ACETYLMURAMIC ACID DEACETYLASE PDAA"/>
    <property type="match status" value="1"/>
</dbReference>
<dbReference type="NCBIfam" id="TIGR02884">
    <property type="entry name" value="spore_pdaA"/>
    <property type="match status" value="1"/>
</dbReference>
<dbReference type="Gene3D" id="3.20.20.370">
    <property type="entry name" value="Glycoside hydrolase/deacetylase"/>
    <property type="match status" value="1"/>
</dbReference>
<dbReference type="CDD" id="cd10948">
    <property type="entry name" value="CE4_BsPdaA_like"/>
    <property type="match status" value="1"/>
</dbReference>
<dbReference type="SUPFAM" id="SSF88713">
    <property type="entry name" value="Glycoside hydrolase/deacetylase"/>
    <property type="match status" value="1"/>
</dbReference>